<dbReference type="Proteomes" id="UP000523795">
    <property type="component" value="Unassembled WGS sequence"/>
</dbReference>
<keyword evidence="3" id="KW-1185">Reference proteome</keyword>
<dbReference type="EMBL" id="JAAZSR010000454">
    <property type="protein sequence ID" value="NKX52235.1"/>
    <property type="molecule type" value="Genomic_DNA"/>
</dbReference>
<dbReference type="Gene3D" id="3.30.70.260">
    <property type="match status" value="1"/>
</dbReference>
<name>A0ABX1JVN7_9MICC</name>
<comment type="caution">
    <text evidence="2">The sequence shown here is derived from an EMBL/GenBank/DDBJ whole genome shotgun (WGS) entry which is preliminary data.</text>
</comment>
<keyword evidence="2" id="KW-0378">Hydrolase</keyword>
<feature type="domain" description="ACT" evidence="1">
    <location>
        <begin position="18"/>
        <end position="77"/>
    </location>
</feature>
<organism evidence="2 3">
    <name type="scientific">Arthrobacter deserti</name>
    <dbReference type="NCBI Taxonomy" id="1742687"/>
    <lineage>
        <taxon>Bacteria</taxon>
        <taxon>Bacillati</taxon>
        <taxon>Actinomycetota</taxon>
        <taxon>Actinomycetes</taxon>
        <taxon>Micrococcales</taxon>
        <taxon>Micrococcaceae</taxon>
        <taxon>Arthrobacter</taxon>
    </lineage>
</organism>
<dbReference type="GO" id="GO:0008864">
    <property type="term" value="F:formyltetrahydrofolate deformylase activity"/>
    <property type="evidence" value="ECO:0007669"/>
    <property type="project" value="UniProtKB-EC"/>
</dbReference>
<dbReference type="SUPFAM" id="SSF55021">
    <property type="entry name" value="ACT-like"/>
    <property type="match status" value="1"/>
</dbReference>
<dbReference type="InterPro" id="IPR002912">
    <property type="entry name" value="ACT_dom"/>
</dbReference>
<evidence type="ECO:0000313" key="3">
    <source>
        <dbReference type="Proteomes" id="UP000523795"/>
    </source>
</evidence>
<evidence type="ECO:0000259" key="1">
    <source>
        <dbReference type="PROSITE" id="PS51671"/>
    </source>
</evidence>
<dbReference type="PRINTS" id="PR01575">
    <property type="entry name" value="FFH4HYDRLASE"/>
</dbReference>
<reference evidence="2 3" key="1">
    <citation type="submission" date="2020-04" db="EMBL/GenBank/DDBJ databases">
        <authorList>
            <person name="Liu S."/>
        </authorList>
    </citation>
    <scope>NUCLEOTIDE SEQUENCE [LARGE SCALE GENOMIC DNA]</scope>
    <source>
        <strain evidence="2 3">CGMCC 1.15091</strain>
    </source>
</reference>
<proteinExistence type="predicted"/>
<accession>A0ABX1JVN7</accession>
<dbReference type="PROSITE" id="PS51671">
    <property type="entry name" value="ACT"/>
    <property type="match status" value="1"/>
</dbReference>
<feature type="non-terminal residue" evidence="2">
    <location>
        <position position="77"/>
    </location>
</feature>
<dbReference type="EC" id="3.5.1.10" evidence="2"/>
<dbReference type="InterPro" id="IPR045865">
    <property type="entry name" value="ACT-like_dom_sf"/>
</dbReference>
<dbReference type="InterPro" id="IPR044074">
    <property type="entry name" value="PurU_ACT"/>
</dbReference>
<evidence type="ECO:0000313" key="2">
    <source>
        <dbReference type="EMBL" id="NKX52235.1"/>
    </source>
</evidence>
<gene>
    <name evidence="2" type="primary">purU</name>
    <name evidence="2" type="ORF">HER39_17000</name>
</gene>
<sequence>MAPALAAAPAEEAAHRFALPLTCAERPGIVHAVTSFLLQHGFNIDEHQQFDDPVRRTLYLRTAFSGRSSKGAAALAD</sequence>
<dbReference type="CDD" id="cd04875">
    <property type="entry name" value="ACT_F4HF-DF"/>
    <property type="match status" value="1"/>
</dbReference>
<protein>
    <submittedName>
        <fullName evidence="2">Formyltetrahydrofolate deformylase</fullName>
        <ecNumber evidence="2">3.5.1.10</ecNumber>
    </submittedName>
</protein>
<dbReference type="InterPro" id="IPR004810">
    <property type="entry name" value="PurU"/>
</dbReference>